<proteinExistence type="predicted"/>
<evidence type="ECO:0000313" key="2">
    <source>
        <dbReference type="Proteomes" id="UP000812013"/>
    </source>
</evidence>
<keyword evidence="2" id="KW-1185">Reference proteome</keyword>
<organism evidence="1 2">
    <name type="scientific">Streptomyces bambusae</name>
    <dbReference type="NCBI Taxonomy" id="1550616"/>
    <lineage>
        <taxon>Bacteria</taxon>
        <taxon>Bacillati</taxon>
        <taxon>Actinomycetota</taxon>
        <taxon>Actinomycetes</taxon>
        <taxon>Kitasatosporales</taxon>
        <taxon>Streptomycetaceae</taxon>
        <taxon>Streptomyces</taxon>
    </lineage>
</organism>
<name>A0ABS6Z380_9ACTN</name>
<dbReference type="RefSeq" id="WP_219665109.1">
    <property type="nucleotide sequence ID" value="NZ_WTFF01000016.1"/>
</dbReference>
<gene>
    <name evidence="1" type="ORF">GPJ59_04810</name>
</gene>
<reference evidence="1 2" key="1">
    <citation type="submission" date="2019-12" db="EMBL/GenBank/DDBJ databases">
        <title>Genome sequence of Streptomyces bambusae.</title>
        <authorList>
            <person name="Bansal K."/>
            <person name="Choksket S."/>
            <person name="Korpole S."/>
            <person name="Patil P.B."/>
        </authorList>
    </citation>
    <scope>NUCLEOTIDE SEQUENCE [LARGE SCALE GENOMIC DNA]</scope>
    <source>
        <strain evidence="1 2">SK60</strain>
    </source>
</reference>
<comment type="caution">
    <text evidence="1">The sequence shown here is derived from an EMBL/GenBank/DDBJ whole genome shotgun (WGS) entry which is preliminary data.</text>
</comment>
<accession>A0ABS6Z380</accession>
<protein>
    <submittedName>
        <fullName evidence="1">Uncharacterized protein</fullName>
    </submittedName>
</protein>
<sequence>MTASAIGYLVKAGLLVRLGGDVEYPEVHPEQVAALGRRRDLAVLLDRHVPLGPDQAAARLGVRRADWRQVVKLGWVSPVATVKVDDGRAAGGVITVPLYAAEDVALLPVVRPGVDWRAVRSAGRCRRSPLAALEPAGPDEDTIPLAEAARMARAERAAVADWRRRHSDFPTPVCGTTTPLRFDRQAVADWLLAHGKIAVPAPVGAVVVLVREAAGAQRTVRLADPVLALTDDADQMDRLTGWMTESDVEALALLQGQDGMTLQLAASGRSTMAVPAKARLAVREPPRQGWAYVELAWPGSPRG</sequence>
<dbReference type="Proteomes" id="UP000812013">
    <property type="component" value="Unassembled WGS sequence"/>
</dbReference>
<dbReference type="EMBL" id="WTFF01000016">
    <property type="protein sequence ID" value="MBW5481221.1"/>
    <property type="molecule type" value="Genomic_DNA"/>
</dbReference>
<evidence type="ECO:0000313" key="1">
    <source>
        <dbReference type="EMBL" id="MBW5481221.1"/>
    </source>
</evidence>